<dbReference type="PROSITE" id="PS51257">
    <property type="entry name" value="PROKAR_LIPOPROTEIN"/>
    <property type="match status" value="1"/>
</dbReference>
<feature type="compositionally biased region" description="Low complexity" evidence="1">
    <location>
        <begin position="35"/>
        <end position="56"/>
    </location>
</feature>
<keyword evidence="3" id="KW-1185">Reference proteome</keyword>
<evidence type="ECO:0000313" key="3">
    <source>
        <dbReference type="Proteomes" id="UP000603200"/>
    </source>
</evidence>
<evidence type="ECO:0008006" key="4">
    <source>
        <dbReference type="Google" id="ProtNLM"/>
    </source>
</evidence>
<dbReference type="Proteomes" id="UP000603200">
    <property type="component" value="Unassembled WGS sequence"/>
</dbReference>
<proteinExistence type="predicted"/>
<organism evidence="2 3">
    <name type="scientific">Winogradskya humida</name>
    <dbReference type="NCBI Taxonomy" id="113566"/>
    <lineage>
        <taxon>Bacteria</taxon>
        <taxon>Bacillati</taxon>
        <taxon>Actinomycetota</taxon>
        <taxon>Actinomycetes</taxon>
        <taxon>Micromonosporales</taxon>
        <taxon>Micromonosporaceae</taxon>
        <taxon>Winogradskya</taxon>
    </lineage>
</organism>
<dbReference type="RefSeq" id="WP_203838031.1">
    <property type="nucleotide sequence ID" value="NZ_BAAATV010000010.1"/>
</dbReference>
<feature type="region of interest" description="Disordered" evidence="1">
    <location>
        <begin position="31"/>
        <end position="64"/>
    </location>
</feature>
<gene>
    <name evidence="2" type="ORF">Ahu01nite_039810</name>
</gene>
<sequence>MRHRYAAVTVAAITLLGVAACSKDDDKDAGAFVNPDPAASSAAPSSEVPESAAPGAKKGQAPVGKGSSEVLAAGGLGPYLIGVGQKDLSSAKLVGKVTKKGDCATSAGLSKYDTPALAFSDGKLKRVTVTSTAVSTQAGAKVGTTYDQVKALYPKGKQLDDWIGASAWYTVDGKNALLFRIDNGKVAAIMVGEAQTVQFYFTDQQGC</sequence>
<reference evidence="2 3" key="1">
    <citation type="submission" date="2021-01" db="EMBL/GenBank/DDBJ databases">
        <title>Whole genome shotgun sequence of Actinoplanes humidus NBRC 14915.</title>
        <authorList>
            <person name="Komaki H."/>
            <person name="Tamura T."/>
        </authorList>
    </citation>
    <scope>NUCLEOTIDE SEQUENCE [LARGE SCALE GENOMIC DNA]</scope>
    <source>
        <strain evidence="2 3">NBRC 14915</strain>
    </source>
</reference>
<comment type="caution">
    <text evidence="2">The sequence shown here is derived from an EMBL/GenBank/DDBJ whole genome shotgun (WGS) entry which is preliminary data.</text>
</comment>
<accession>A0ABQ3ZQR5</accession>
<name>A0ABQ3ZQR5_9ACTN</name>
<protein>
    <recommendedName>
        <fullName evidence="4">Lipoprotein</fullName>
    </recommendedName>
</protein>
<evidence type="ECO:0000256" key="1">
    <source>
        <dbReference type="SAM" id="MobiDB-lite"/>
    </source>
</evidence>
<dbReference type="EMBL" id="BOMN01000047">
    <property type="protein sequence ID" value="GIE20879.1"/>
    <property type="molecule type" value="Genomic_DNA"/>
</dbReference>
<evidence type="ECO:0000313" key="2">
    <source>
        <dbReference type="EMBL" id="GIE20879.1"/>
    </source>
</evidence>